<dbReference type="SUPFAM" id="SSF142823">
    <property type="entry name" value="ComB-like"/>
    <property type="match status" value="1"/>
</dbReference>
<sequence>MRDTRIVWDDEELEAAAITGTPIIMIDTLRATSTIVTALARGAREVRVVLDYDPGAEKGWLRIGERHGIKLEGADYDNSPVAVSRLDLSGVGILLRTTNFSRAFAIAKDTTVYAGSYLNISRCIDLASSLRPCLIYPCRRMGRVALEDVLAALIIRSGEIPPEDDLLELVKMAESARNLISLGKLEDVEFSCRINRFDILPISGPGDSSFRAK</sequence>
<keyword evidence="4" id="KW-0378">Hydrolase</keyword>
<evidence type="ECO:0000256" key="5">
    <source>
        <dbReference type="ARBA" id="ARBA00022842"/>
    </source>
</evidence>
<organism evidence="7">
    <name type="scientific">Candidatus Syntropharchaeum butanivorans</name>
    <dbReference type="NCBI Taxonomy" id="1839936"/>
    <lineage>
        <taxon>Archaea</taxon>
        <taxon>Methanobacteriati</taxon>
        <taxon>Methanobacteriota</taxon>
        <taxon>Stenosarchaea group</taxon>
        <taxon>Methanomicrobia</taxon>
        <taxon>Methanosarcinales</taxon>
        <taxon>ANME-2 cluster</taxon>
        <taxon>Candidatus Syntropharchaeum</taxon>
    </lineage>
</organism>
<comment type="cofactor">
    <cofactor evidence="1">
        <name>Mg(2+)</name>
        <dbReference type="ChEBI" id="CHEBI:18420"/>
    </cofactor>
</comment>
<dbReference type="Pfam" id="PF04029">
    <property type="entry name" value="2-ph_phosp"/>
    <property type="match status" value="1"/>
</dbReference>
<dbReference type="PANTHER" id="PTHR37311:SF1">
    <property type="entry name" value="2-PHOSPHOSULFOLACTATE PHOSPHATASE-RELATED"/>
    <property type="match status" value="1"/>
</dbReference>
<gene>
    <name evidence="7" type="ORF">ENI32_07960</name>
</gene>
<dbReference type="EC" id="3.1.3.71" evidence="3"/>
<dbReference type="GO" id="GO:0050545">
    <property type="term" value="F:sulfopyruvate decarboxylase activity"/>
    <property type="evidence" value="ECO:0007669"/>
    <property type="project" value="TreeGrafter"/>
</dbReference>
<name>A0A7J2S4T6_9EURY</name>
<evidence type="ECO:0000313" key="7">
    <source>
        <dbReference type="EMBL" id="HEC57784.1"/>
    </source>
</evidence>
<dbReference type="InterPro" id="IPR005238">
    <property type="entry name" value="ComB-like"/>
</dbReference>
<dbReference type="InterPro" id="IPR036702">
    <property type="entry name" value="ComB-like_sf"/>
</dbReference>
<dbReference type="EMBL" id="DRIE01000129">
    <property type="protein sequence ID" value="HEC57784.1"/>
    <property type="molecule type" value="Genomic_DNA"/>
</dbReference>
<evidence type="ECO:0000256" key="6">
    <source>
        <dbReference type="ARBA" id="ARBA00033711"/>
    </source>
</evidence>
<keyword evidence="5" id="KW-0460">Magnesium</keyword>
<dbReference type="PANTHER" id="PTHR37311">
    <property type="entry name" value="2-PHOSPHOSULFOLACTATE PHOSPHATASE-RELATED"/>
    <property type="match status" value="1"/>
</dbReference>
<comment type="caution">
    <text evidence="7">The sequence shown here is derived from an EMBL/GenBank/DDBJ whole genome shotgun (WGS) entry which is preliminary data.</text>
</comment>
<proteinExistence type="inferred from homology"/>
<evidence type="ECO:0000256" key="1">
    <source>
        <dbReference type="ARBA" id="ARBA00001946"/>
    </source>
</evidence>
<dbReference type="Proteomes" id="UP000885936">
    <property type="component" value="Unassembled WGS sequence"/>
</dbReference>
<reference evidence="7" key="1">
    <citation type="journal article" date="2020" name="mSystems">
        <title>Genome- and Community-Level Interaction Insights into Carbon Utilization and Element Cycling Functions of Hydrothermarchaeota in Hydrothermal Sediment.</title>
        <authorList>
            <person name="Zhou Z."/>
            <person name="Liu Y."/>
            <person name="Xu W."/>
            <person name="Pan J."/>
            <person name="Luo Z.H."/>
            <person name="Li M."/>
        </authorList>
    </citation>
    <scope>NUCLEOTIDE SEQUENCE [LARGE SCALE GENOMIC DNA]</scope>
    <source>
        <strain evidence="7">HyVt-386</strain>
    </source>
</reference>
<comment type="catalytic activity">
    <reaction evidence="6">
        <text>(2R)-O-phospho-3-sulfolactate + H2O = (2R)-3-sulfolactate + phosphate</text>
        <dbReference type="Rhea" id="RHEA:23416"/>
        <dbReference type="ChEBI" id="CHEBI:15377"/>
        <dbReference type="ChEBI" id="CHEBI:15597"/>
        <dbReference type="ChEBI" id="CHEBI:43474"/>
        <dbReference type="ChEBI" id="CHEBI:58738"/>
        <dbReference type="EC" id="3.1.3.71"/>
    </reaction>
</comment>
<dbReference type="AlphaFoldDB" id="A0A7J2S4T6"/>
<evidence type="ECO:0000256" key="4">
    <source>
        <dbReference type="ARBA" id="ARBA00022801"/>
    </source>
</evidence>
<accession>A0A7J2S4T6</accession>
<comment type="similarity">
    <text evidence="2">Belongs to the ComB family.</text>
</comment>
<dbReference type="GO" id="GO:0000287">
    <property type="term" value="F:magnesium ion binding"/>
    <property type="evidence" value="ECO:0007669"/>
    <property type="project" value="InterPro"/>
</dbReference>
<protein>
    <recommendedName>
        <fullName evidence="3">2-phosphosulfolactate phosphatase</fullName>
        <ecNumber evidence="3">3.1.3.71</ecNumber>
    </recommendedName>
</protein>
<dbReference type="GO" id="GO:0050532">
    <property type="term" value="F:2-phosphosulfolactate phosphatase activity"/>
    <property type="evidence" value="ECO:0007669"/>
    <property type="project" value="UniProtKB-EC"/>
</dbReference>
<dbReference type="Gene3D" id="3.90.1560.10">
    <property type="entry name" value="ComB-like"/>
    <property type="match status" value="1"/>
</dbReference>
<evidence type="ECO:0000256" key="3">
    <source>
        <dbReference type="ARBA" id="ARBA00012953"/>
    </source>
</evidence>
<evidence type="ECO:0000256" key="2">
    <source>
        <dbReference type="ARBA" id="ARBA00009997"/>
    </source>
</evidence>